<dbReference type="AlphaFoldDB" id="A0A4R3L035"/>
<dbReference type="OrthoDB" id="36432at2"/>
<keyword evidence="1" id="KW-0472">Membrane</keyword>
<keyword evidence="1" id="KW-0812">Transmembrane</keyword>
<comment type="caution">
    <text evidence="2">The sequence shown here is derived from an EMBL/GenBank/DDBJ whole genome shotgun (WGS) entry which is preliminary data.</text>
</comment>
<keyword evidence="3" id="KW-1185">Reference proteome</keyword>
<protein>
    <submittedName>
        <fullName evidence="2">Uncharacterized protein</fullName>
    </submittedName>
</protein>
<dbReference type="RefSeq" id="WP_132026083.1">
    <property type="nucleotide sequence ID" value="NZ_CP068564.1"/>
</dbReference>
<sequence length="529" mass="61951">MYIKDNRGITLPVVLLALMLLIVFGITTLFMTSSQAKFNYRDDSSKKALEYAEAGYNDYLWHLNDDVNFYGTERHEKMMNVPIKYQEGYYMLDVTKPSDKDRFVTIKSTGWTDDNPDIKRTVAAKIRKKQFVHHVYVSNSDGENIWWTTGDECHGPYHTNGDLYIQKHPIFYDTVSYSGKLKKGTEYNPDFKVKEPKQPEFLEGGLEFPKSNSRLKEWAEKDDMVFYGRTCIYLDGDKIKIRNGNAKLEEIETIPISNIKNKVIYVDNKENWKDNKFDLDAGNIFISGKLKGKLTIASANNIYITATDPTYWYDEEDKNHRNPPETYPKGSSKDGIPYGITYSNTTFSPENLSCWDENKGIWTRYAKGDDMLGLIAQNDIMILHYGWPRYMEGEEDYYNKPYWNYKWRKRILGNWLKESFIYDVAPENMTIHASLFAVNGGFGYEAYDVPDEYNWWGPIYTKKGNITLWGNITQWERKAVGIINTSGYNKRYAHDPRMFYDYPPHILEPINVGWEIHDWKEVDEHVKEK</sequence>
<evidence type="ECO:0000313" key="2">
    <source>
        <dbReference type="EMBL" id="TCS91322.1"/>
    </source>
</evidence>
<keyword evidence="1" id="KW-1133">Transmembrane helix</keyword>
<gene>
    <name evidence="2" type="ORF">EDD65_102257</name>
</gene>
<name>A0A4R3L035_9FIRM</name>
<evidence type="ECO:0000313" key="3">
    <source>
        <dbReference type="Proteomes" id="UP000294567"/>
    </source>
</evidence>
<feature type="transmembrane region" description="Helical" evidence="1">
    <location>
        <begin position="12"/>
        <end position="31"/>
    </location>
</feature>
<proteinExistence type="predicted"/>
<organism evidence="2 3">
    <name type="scientific">Keratinibaculum paraultunense</name>
    <dbReference type="NCBI Taxonomy" id="1278232"/>
    <lineage>
        <taxon>Bacteria</taxon>
        <taxon>Bacillati</taxon>
        <taxon>Bacillota</taxon>
        <taxon>Tissierellia</taxon>
        <taxon>Tissierellales</taxon>
        <taxon>Tepidimicrobiaceae</taxon>
        <taxon>Keratinibaculum</taxon>
    </lineage>
</organism>
<evidence type="ECO:0000256" key="1">
    <source>
        <dbReference type="SAM" id="Phobius"/>
    </source>
</evidence>
<reference evidence="2 3" key="1">
    <citation type="submission" date="2019-03" db="EMBL/GenBank/DDBJ databases">
        <title>Genomic Encyclopedia of Type Strains, Phase IV (KMG-IV): sequencing the most valuable type-strain genomes for metagenomic binning, comparative biology and taxonomic classification.</title>
        <authorList>
            <person name="Goeker M."/>
        </authorList>
    </citation>
    <scope>NUCLEOTIDE SEQUENCE [LARGE SCALE GENOMIC DNA]</scope>
    <source>
        <strain evidence="2 3">DSM 26752</strain>
    </source>
</reference>
<accession>A0A4R3L035</accession>
<dbReference type="EMBL" id="SMAE01000002">
    <property type="protein sequence ID" value="TCS91322.1"/>
    <property type="molecule type" value="Genomic_DNA"/>
</dbReference>
<dbReference type="Proteomes" id="UP000294567">
    <property type="component" value="Unassembled WGS sequence"/>
</dbReference>